<evidence type="ECO:0000256" key="2">
    <source>
        <dbReference type="ARBA" id="ARBA00007116"/>
    </source>
</evidence>
<evidence type="ECO:0000256" key="3">
    <source>
        <dbReference type="ARBA" id="ARBA00022490"/>
    </source>
</evidence>
<keyword evidence="6" id="KW-0687">Ribonucleoprotein</keyword>
<evidence type="ECO:0000313" key="8">
    <source>
        <dbReference type="EMBL" id="KAH0623284.1"/>
    </source>
</evidence>
<comment type="caution">
    <text evidence="8">The sequence shown here is derived from an EMBL/GenBank/DDBJ whole genome shotgun (WGS) entry which is preliminary data.</text>
</comment>
<evidence type="ECO:0000256" key="6">
    <source>
        <dbReference type="ARBA" id="ARBA00023274"/>
    </source>
</evidence>
<evidence type="ECO:0000313" key="9">
    <source>
        <dbReference type="Proteomes" id="UP000826234"/>
    </source>
</evidence>
<organism evidence="8 9">
    <name type="scientific">Phrynosoma platyrhinos</name>
    <name type="common">Desert horned lizard</name>
    <dbReference type="NCBI Taxonomy" id="52577"/>
    <lineage>
        <taxon>Eukaryota</taxon>
        <taxon>Metazoa</taxon>
        <taxon>Chordata</taxon>
        <taxon>Craniata</taxon>
        <taxon>Vertebrata</taxon>
        <taxon>Euteleostomi</taxon>
        <taxon>Lepidosauria</taxon>
        <taxon>Squamata</taxon>
        <taxon>Bifurcata</taxon>
        <taxon>Unidentata</taxon>
        <taxon>Episquamata</taxon>
        <taxon>Toxicofera</taxon>
        <taxon>Iguania</taxon>
        <taxon>Phrynosomatidae</taxon>
        <taxon>Phrynosomatinae</taxon>
        <taxon>Phrynosoma</taxon>
    </lineage>
</organism>
<evidence type="ECO:0000256" key="4">
    <source>
        <dbReference type="ARBA" id="ARBA00022730"/>
    </source>
</evidence>
<dbReference type="SUPFAM" id="SSF53137">
    <property type="entry name" value="Translational machinery components"/>
    <property type="match status" value="1"/>
</dbReference>
<evidence type="ECO:0000256" key="5">
    <source>
        <dbReference type="ARBA" id="ARBA00022980"/>
    </source>
</evidence>
<keyword evidence="3" id="KW-0963">Cytoplasm</keyword>
<reference evidence="8 9" key="1">
    <citation type="journal article" date="2022" name="Gigascience">
        <title>A chromosome-level genome assembly and annotation of the desert horned lizard, Phrynosoma platyrhinos, provides insight into chromosomal rearrangements among reptiles.</title>
        <authorList>
            <person name="Koochekian N."/>
            <person name="Ascanio A."/>
            <person name="Farleigh K."/>
            <person name="Card D.C."/>
            <person name="Schield D.R."/>
            <person name="Castoe T.A."/>
            <person name="Jezkova T."/>
        </authorList>
    </citation>
    <scope>NUCLEOTIDE SEQUENCE [LARGE SCALE GENOMIC DNA]</scope>
    <source>
        <strain evidence="8">NK-2021</strain>
    </source>
</reference>
<comment type="subcellular location">
    <subcellularLocation>
        <location evidence="1">Cytoplasm</location>
    </subcellularLocation>
</comment>
<dbReference type="Gene3D" id="3.30.420.100">
    <property type="match status" value="1"/>
</dbReference>
<dbReference type="PANTHER" id="PTHR23410">
    <property type="entry name" value="RIBOSOMAL PROTEIN L5-RELATED"/>
    <property type="match status" value="1"/>
</dbReference>
<dbReference type="EMBL" id="JAIPUX010003283">
    <property type="protein sequence ID" value="KAH0623284.1"/>
    <property type="molecule type" value="Genomic_DNA"/>
</dbReference>
<evidence type="ECO:0000256" key="1">
    <source>
        <dbReference type="ARBA" id="ARBA00004496"/>
    </source>
</evidence>
<protein>
    <recommendedName>
        <fullName evidence="7">Large ribosomal subunit protein uL18 C-terminal eukaryotes domain-containing protein</fullName>
    </recommendedName>
</protein>
<dbReference type="Pfam" id="PF17144">
    <property type="entry name" value="Ribosomal_L5e"/>
    <property type="match status" value="1"/>
</dbReference>
<keyword evidence="9" id="KW-1185">Reference proteome</keyword>
<evidence type="ECO:0000259" key="7">
    <source>
        <dbReference type="Pfam" id="PF14204"/>
    </source>
</evidence>
<proteinExistence type="inferred from homology"/>
<dbReference type="Pfam" id="PF14204">
    <property type="entry name" value="Ribosomal_L18_c"/>
    <property type="match status" value="1"/>
</dbReference>
<dbReference type="InterPro" id="IPR025607">
    <property type="entry name" value="Ribosomal_uL18_C_euk"/>
</dbReference>
<dbReference type="PANTHER" id="PTHR23410:SF12">
    <property type="entry name" value="LARGE RIBOSOMAL SUBUNIT PROTEIN UL18"/>
    <property type="match status" value="1"/>
</dbReference>
<dbReference type="Proteomes" id="UP000826234">
    <property type="component" value="Unassembled WGS sequence"/>
</dbReference>
<sequence>MIVCAACAHELPKYGVKVGLTNYAAACSVDLLMACRQFNKFGLDKIYEGQTEVAGDEYNVESVGGQPDIDTDTHAAICENPAHEKKPKSEVKRRWNHQRCFLAPKKDCVAQSRLISLWAQEHVADN</sequence>
<feature type="domain" description="Large ribosomal subunit protein uL18 C-terminal eukaryotes" evidence="7">
    <location>
        <begin position="71"/>
        <end position="111"/>
    </location>
</feature>
<accession>A0ABQ7T1B0</accession>
<comment type="similarity">
    <text evidence="2">Belongs to the universal ribosomal protein uL18 family.</text>
</comment>
<name>A0ABQ7T1B0_PHRPL</name>
<gene>
    <name evidence="8" type="ORF">JD844_031435</name>
</gene>
<dbReference type="InterPro" id="IPR005485">
    <property type="entry name" value="Rbsml_uL18_euk_arch"/>
</dbReference>
<keyword evidence="5" id="KW-0689">Ribosomal protein</keyword>
<keyword evidence="4" id="KW-0699">rRNA-binding</keyword>
<keyword evidence="4" id="KW-0694">RNA-binding</keyword>